<organism evidence="1 2">
    <name type="scientific">Pterulicium gracile</name>
    <dbReference type="NCBI Taxonomy" id="1884261"/>
    <lineage>
        <taxon>Eukaryota</taxon>
        <taxon>Fungi</taxon>
        <taxon>Dikarya</taxon>
        <taxon>Basidiomycota</taxon>
        <taxon>Agaricomycotina</taxon>
        <taxon>Agaricomycetes</taxon>
        <taxon>Agaricomycetidae</taxon>
        <taxon>Agaricales</taxon>
        <taxon>Pleurotineae</taxon>
        <taxon>Pterulaceae</taxon>
        <taxon>Pterulicium</taxon>
    </lineage>
</organism>
<dbReference type="AlphaFoldDB" id="A0A5C3QAN3"/>
<evidence type="ECO:0000313" key="1">
    <source>
        <dbReference type="EMBL" id="TFK98626.1"/>
    </source>
</evidence>
<gene>
    <name evidence="1" type="ORF">BDV98DRAFT_595560</name>
</gene>
<evidence type="ECO:0000313" key="2">
    <source>
        <dbReference type="Proteomes" id="UP000305067"/>
    </source>
</evidence>
<keyword evidence="2" id="KW-1185">Reference proteome</keyword>
<dbReference type="EMBL" id="ML178838">
    <property type="protein sequence ID" value="TFK98626.1"/>
    <property type="molecule type" value="Genomic_DNA"/>
</dbReference>
<reference evidence="1 2" key="1">
    <citation type="journal article" date="2019" name="Nat. Ecol. Evol.">
        <title>Megaphylogeny resolves global patterns of mushroom evolution.</title>
        <authorList>
            <person name="Varga T."/>
            <person name="Krizsan K."/>
            <person name="Foldi C."/>
            <person name="Dima B."/>
            <person name="Sanchez-Garcia M."/>
            <person name="Sanchez-Ramirez S."/>
            <person name="Szollosi G.J."/>
            <person name="Szarkandi J.G."/>
            <person name="Papp V."/>
            <person name="Albert L."/>
            <person name="Andreopoulos W."/>
            <person name="Angelini C."/>
            <person name="Antonin V."/>
            <person name="Barry K.W."/>
            <person name="Bougher N.L."/>
            <person name="Buchanan P."/>
            <person name="Buyck B."/>
            <person name="Bense V."/>
            <person name="Catcheside P."/>
            <person name="Chovatia M."/>
            <person name="Cooper J."/>
            <person name="Damon W."/>
            <person name="Desjardin D."/>
            <person name="Finy P."/>
            <person name="Geml J."/>
            <person name="Haridas S."/>
            <person name="Hughes K."/>
            <person name="Justo A."/>
            <person name="Karasinski D."/>
            <person name="Kautmanova I."/>
            <person name="Kiss B."/>
            <person name="Kocsube S."/>
            <person name="Kotiranta H."/>
            <person name="LaButti K.M."/>
            <person name="Lechner B.E."/>
            <person name="Liimatainen K."/>
            <person name="Lipzen A."/>
            <person name="Lukacs Z."/>
            <person name="Mihaltcheva S."/>
            <person name="Morgado L.N."/>
            <person name="Niskanen T."/>
            <person name="Noordeloos M.E."/>
            <person name="Ohm R.A."/>
            <person name="Ortiz-Santana B."/>
            <person name="Ovrebo C."/>
            <person name="Racz N."/>
            <person name="Riley R."/>
            <person name="Savchenko A."/>
            <person name="Shiryaev A."/>
            <person name="Soop K."/>
            <person name="Spirin V."/>
            <person name="Szebenyi C."/>
            <person name="Tomsovsky M."/>
            <person name="Tulloss R.E."/>
            <person name="Uehling J."/>
            <person name="Grigoriev I.V."/>
            <person name="Vagvolgyi C."/>
            <person name="Papp T."/>
            <person name="Martin F.M."/>
            <person name="Miettinen O."/>
            <person name="Hibbett D.S."/>
            <person name="Nagy L.G."/>
        </authorList>
    </citation>
    <scope>NUCLEOTIDE SEQUENCE [LARGE SCALE GENOMIC DNA]</scope>
    <source>
        <strain evidence="1 2">CBS 309.79</strain>
    </source>
</reference>
<accession>A0A5C3QAN3</accession>
<sequence length="647" mass="71935">MTTSFPSPTLPDELVKQILLPIFLVPESKFFDTGEISPFSTPSPSCSTYLLVCKQWLRVATPLLYNCVIIRSKAQAQALERVLLSNPAFGKQTKKLRVEGGFGMHMNCILKCAYNVEDLVLSLMITSADTVSGLKKSLPRLKGVKRLGLLGYSGYTALPSNRAAVNLAATIAESAAAAEEPERSVPAVSLTADAFTPLENASESVQEAIWSRVLHFAAEADHVYSDADLQPGSPSRTFKTKSENTVSLFQMRMQLAKVSSRFQRLTREFVFRDVELQSPKALICFATHLLNDPTIGATVHTMVINRSDQKEEAGAAAQSTIGPRLLQALMTTHPSTEDLIARGQEADEADHIIEQHVKSEAQRGTTVHQVIARTGRHSMRILTWHLASEYIFSQVPNLVKLTCAWNRGPNRYKVNPLSGLYLPFWREITKLDGKKLQSLDVHPRTIANRDVDLSKFTKLKFLAIRSPHVARFACEDVDSASFGCHAFIPSGQAFGHQAITHSRCRIVRTKVPREAAPTLWQNALLTIQGKAYDPLKVEDLARLFTSPRRHVSLAKIHFASDVYYGSVSGLHDVRNAAVISFSAFPALKELQVDNCVWPHNERQLKKGPDKWVETSERLLKDFGIKLTDKSGAHWIPRLKEVVKRRGA</sequence>
<name>A0A5C3QAN3_9AGAR</name>
<dbReference type="OrthoDB" id="2786563at2759"/>
<proteinExistence type="predicted"/>
<dbReference type="Proteomes" id="UP000305067">
    <property type="component" value="Unassembled WGS sequence"/>
</dbReference>
<protein>
    <submittedName>
        <fullName evidence="1">Uncharacterized protein</fullName>
    </submittedName>
</protein>